<evidence type="ECO:0000256" key="1">
    <source>
        <dbReference type="SAM" id="Phobius"/>
    </source>
</evidence>
<keyword evidence="3" id="KW-1185">Reference proteome</keyword>
<keyword evidence="1" id="KW-0812">Transmembrane</keyword>
<dbReference type="Proteomes" id="UP001177023">
    <property type="component" value="Unassembled WGS sequence"/>
</dbReference>
<accession>A0AA36G2L6</accession>
<reference evidence="2" key="1">
    <citation type="submission" date="2023-06" db="EMBL/GenBank/DDBJ databases">
        <authorList>
            <person name="Delattre M."/>
        </authorList>
    </citation>
    <scope>NUCLEOTIDE SEQUENCE</scope>
    <source>
        <strain evidence="2">AF72</strain>
    </source>
</reference>
<organism evidence="2 3">
    <name type="scientific">Mesorhabditis spiculigera</name>
    <dbReference type="NCBI Taxonomy" id="96644"/>
    <lineage>
        <taxon>Eukaryota</taxon>
        <taxon>Metazoa</taxon>
        <taxon>Ecdysozoa</taxon>
        <taxon>Nematoda</taxon>
        <taxon>Chromadorea</taxon>
        <taxon>Rhabditida</taxon>
        <taxon>Rhabditina</taxon>
        <taxon>Rhabditomorpha</taxon>
        <taxon>Rhabditoidea</taxon>
        <taxon>Rhabditidae</taxon>
        <taxon>Mesorhabditinae</taxon>
        <taxon>Mesorhabditis</taxon>
    </lineage>
</organism>
<dbReference type="AlphaFoldDB" id="A0AA36G2L6"/>
<name>A0AA36G2L6_9BILA</name>
<comment type="caution">
    <text evidence="2">The sequence shown here is derived from an EMBL/GenBank/DDBJ whole genome shotgun (WGS) entry which is preliminary data.</text>
</comment>
<proteinExistence type="predicted"/>
<evidence type="ECO:0000313" key="3">
    <source>
        <dbReference type="Proteomes" id="UP001177023"/>
    </source>
</evidence>
<feature type="non-terminal residue" evidence="2">
    <location>
        <position position="104"/>
    </location>
</feature>
<keyword evidence="1" id="KW-0472">Membrane</keyword>
<protein>
    <submittedName>
        <fullName evidence="2">Uncharacterized protein</fullName>
    </submittedName>
</protein>
<sequence>MNCLIQLVITVPSTVYSYNVLRRSAQYNKKSPHEKDVLLQIFFICLIFIGYKIGTAIFEASLPANQSPTKAHIFVENLLKIGLCNVHPLSHLLINGKVGTLAIK</sequence>
<evidence type="ECO:0000313" key="2">
    <source>
        <dbReference type="EMBL" id="CAJ0577247.1"/>
    </source>
</evidence>
<keyword evidence="1" id="KW-1133">Transmembrane helix</keyword>
<dbReference type="EMBL" id="CATQJA010002648">
    <property type="protein sequence ID" value="CAJ0577247.1"/>
    <property type="molecule type" value="Genomic_DNA"/>
</dbReference>
<gene>
    <name evidence="2" type="ORF">MSPICULIGERA_LOCUS15525</name>
</gene>
<feature type="transmembrane region" description="Helical" evidence="1">
    <location>
        <begin position="41"/>
        <end position="62"/>
    </location>
</feature>